<name>K3XTY7_SETIT</name>
<evidence type="ECO:0000313" key="2">
    <source>
        <dbReference type="EnsemblPlants" id="KQL04563"/>
    </source>
</evidence>
<protein>
    <submittedName>
        <fullName evidence="2">Uncharacterized protein</fullName>
    </submittedName>
</protein>
<dbReference type="AlphaFoldDB" id="K3XTY7"/>
<feature type="compositionally biased region" description="Polar residues" evidence="1">
    <location>
        <begin position="1"/>
        <end position="13"/>
    </location>
</feature>
<feature type="region of interest" description="Disordered" evidence="1">
    <location>
        <begin position="1"/>
        <end position="29"/>
    </location>
</feature>
<accession>K3XTY7</accession>
<keyword evidence="3" id="KW-1185">Reference proteome</keyword>
<reference evidence="2" key="2">
    <citation type="submission" date="2018-08" db="UniProtKB">
        <authorList>
            <consortium name="EnsemblPlants"/>
        </authorList>
    </citation>
    <scope>IDENTIFICATION</scope>
    <source>
        <strain evidence="2">Yugu1</strain>
    </source>
</reference>
<reference evidence="3" key="1">
    <citation type="journal article" date="2012" name="Nat. Biotechnol.">
        <title>Reference genome sequence of the model plant Setaria.</title>
        <authorList>
            <person name="Bennetzen J.L."/>
            <person name="Schmutz J."/>
            <person name="Wang H."/>
            <person name="Percifield R."/>
            <person name="Hawkins J."/>
            <person name="Pontaroli A.C."/>
            <person name="Estep M."/>
            <person name="Feng L."/>
            <person name="Vaughn J.N."/>
            <person name="Grimwood J."/>
            <person name="Jenkins J."/>
            <person name="Barry K."/>
            <person name="Lindquist E."/>
            <person name="Hellsten U."/>
            <person name="Deshpande S."/>
            <person name="Wang X."/>
            <person name="Wu X."/>
            <person name="Mitros T."/>
            <person name="Triplett J."/>
            <person name="Yang X."/>
            <person name="Ye C.Y."/>
            <person name="Mauro-Herrera M."/>
            <person name="Wang L."/>
            <person name="Li P."/>
            <person name="Sharma M."/>
            <person name="Sharma R."/>
            <person name="Ronald P.C."/>
            <person name="Panaud O."/>
            <person name="Kellogg E.A."/>
            <person name="Brutnell T.P."/>
            <person name="Doust A.N."/>
            <person name="Tuskan G.A."/>
            <person name="Rokhsar D."/>
            <person name="Devos K.M."/>
        </authorList>
    </citation>
    <scope>NUCLEOTIDE SEQUENCE [LARGE SCALE GENOMIC DNA]</scope>
    <source>
        <strain evidence="3">cv. Yugu1</strain>
    </source>
</reference>
<dbReference type="Gramene" id="KQL04563">
    <property type="protein sequence ID" value="KQL04563"/>
    <property type="gene ID" value="SETIT_005394mg"/>
</dbReference>
<sequence>MDSVNISSKNSMSKHPFFDHPTVSQKNGQITVVKQHPERNGGGH</sequence>
<organism evidence="2 3">
    <name type="scientific">Setaria italica</name>
    <name type="common">Foxtail millet</name>
    <name type="synonym">Panicum italicum</name>
    <dbReference type="NCBI Taxonomy" id="4555"/>
    <lineage>
        <taxon>Eukaryota</taxon>
        <taxon>Viridiplantae</taxon>
        <taxon>Streptophyta</taxon>
        <taxon>Embryophyta</taxon>
        <taxon>Tracheophyta</taxon>
        <taxon>Spermatophyta</taxon>
        <taxon>Magnoliopsida</taxon>
        <taxon>Liliopsida</taxon>
        <taxon>Poales</taxon>
        <taxon>Poaceae</taxon>
        <taxon>PACMAD clade</taxon>
        <taxon>Panicoideae</taxon>
        <taxon>Panicodae</taxon>
        <taxon>Paniceae</taxon>
        <taxon>Cenchrinae</taxon>
        <taxon>Setaria</taxon>
    </lineage>
</organism>
<evidence type="ECO:0000313" key="3">
    <source>
        <dbReference type="Proteomes" id="UP000004995"/>
    </source>
</evidence>
<evidence type="ECO:0000256" key="1">
    <source>
        <dbReference type="SAM" id="MobiDB-lite"/>
    </source>
</evidence>
<dbReference type="Proteomes" id="UP000004995">
    <property type="component" value="Unassembled WGS sequence"/>
</dbReference>
<dbReference type="EMBL" id="AGNK02002887">
    <property type="status" value="NOT_ANNOTATED_CDS"/>
    <property type="molecule type" value="Genomic_DNA"/>
</dbReference>
<proteinExistence type="predicted"/>
<dbReference type="HOGENOM" id="CLU_3225550_0_0_1"/>
<dbReference type="InParanoid" id="K3XTY7"/>
<dbReference type="EnsemblPlants" id="KQL04563">
    <property type="protein sequence ID" value="KQL04563"/>
    <property type="gene ID" value="SETIT_005394mg"/>
</dbReference>